<evidence type="ECO:0000256" key="2">
    <source>
        <dbReference type="SAM" id="Phobius"/>
    </source>
</evidence>
<keyword evidence="4" id="KW-1185">Reference proteome</keyword>
<dbReference type="SUPFAM" id="SSF54523">
    <property type="entry name" value="Pili subunits"/>
    <property type="match status" value="1"/>
</dbReference>
<feature type="region of interest" description="Disordered" evidence="1">
    <location>
        <begin position="45"/>
        <end position="71"/>
    </location>
</feature>
<dbReference type="HOGENOM" id="CLU_1239312_0_0_4"/>
<evidence type="ECO:0000313" key="3">
    <source>
        <dbReference type="EMBL" id="ABF11657.1"/>
    </source>
</evidence>
<keyword evidence="2" id="KW-0812">Transmembrane</keyword>
<gene>
    <name evidence="3" type="ordered locus">Rmet_4795</name>
</gene>
<geneLocation type="plasmid" evidence="3 4">
    <name>megaplasmid</name>
</geneLocation>
<protein>
    <submittedName>
        <fullName evidence="3">General (Type II) secretion pathway protein</fullName>
    </submittedName>
</protein>
<proteinExistence type="predicted"/>
<name>Q1LDW9_CUPMC</name>
<organism evidence="3 4">
    <name type="scientific">Cupriavidus metallidurans (strain ATCC 43123 / DSM 2839 / NBRC 102507 / CH34)</name>
    <name type="common">Ralstonia metallidurans</name>
    <dbReference type="NCBI Taxonomy" id="266264"/>
    <lineage>
        <taxon>Bacteria</taxon>
        <taxon>Pseudomonadati</taxon>
        <taxon>Pseudomonadota</taxon>
        <taxon>Betaproteobacteria</taxon>
        <taxon>Burkholderiales</taxon>
        <taxon>Burkholderiaceae</taxon>
        <taxon>Cupriavidus</taxon>
    </lineage>
</organism>
<keyword evidence="2" id="KW-0472">Membrane</keyword>
<dbReference type="KEGG" id="rme:Rmet_4795"/>
<keyword evidence="3" id="KW-0614">Plasmid</keyword>
<dbReference type="eggNOG" id="COG2165">
    <property type="taxonomic scope" value="Bacteria"/>
</dbReference>
<feature type="transmembrane region" description="Helical" evidence="2">
    <location>
        <begin position="94"/>
        <end position="116"/>
    </location>
</feature>
<dbReference type="EMBL" id="CP000353">
    <property type="protein sequence ID" value="ABF11657.1"/>
    <property type="molecule type" value="Genomic_DNA"/>
</dbReference>
<sequence length="223" mass="24520">MQMISLRTSSCVSRDSQCCAEIWRWDAIVASAPLAAPQKHLKTSVGSNVTGTSADRRYPPQLHRNTVPNQTHMACPQGLTMTISMATARRRARFTLATLLAALIGIGLIAQIALIAPHLTAEAEPSQEVALRNNLLAMREAITRFHVDHGHYPQSLDTLVQRAYLHRIPQDPITHTADNWEIVPPPIDPQSPTMLEDRAIAGVFDVRSGALGVTHEGTPYREL</sequence>
<accession>Q1LDW9</accession>
<evidence type="ECO:0000256" key="1">
    <source>
        <dbReference type="SAM" id="MobiDB-lite"/>
    </source>
</evidence>
<dbReference type="AlphaFoldDB" id="Q1LDW9"/>
<dbReference type="InterPro" id="IPR045584">
    <property type="entry name" value="Pilin-like"/>
</dbReference>
<evidence type="ECO:0000313" key="4">
    <source>
        <dbReference type="Proteomes" id="UP000002429"/>
    </source>
</evidence>
<keyword evidence="2" id="KW-1133">Transmembrane helix</keyword>
<dbReference type="Proteomes" id="UP000002429">
    <property type="component" value="Plasmid megaplasmid"/>
</dbReference>
<reference evidence="4" key="1">
    <citation type="journal article" date="2010" name="PLoS ONE">
        <title>The complete genome sequence of Cupriavidus metallidurans strain CH34, a master survivalist in harsh and anthropogenic environments.</title>
        <authorList>
            <person name="Janssen P.J."/>
            <person name="Van Houdt R."/>
            <person name="Moors H."/>
            <person name="Monsieurs P."/>
            <person name="Morin N."/>
            <person name="Michaux A."/>
            <person name="Benotmane M.A."/>
            <person name="Leys N."/>
            <person name="Vallaeys T."/>
            <person name="Lapidus A."/>
            <person name="Monchy S."/>
            <person name="Medigue C."/>
            <person name="Taghavi S."/>
            <person name="McCorkle S."/>
            <person name="Dunn J."/>
            <person name="van der Lelie D."/>
            <person name="Mergeay M."/>
        </authorList>
    </citation>
    <scope>NUCLEOTIDE SEQUENCE [LARGE SCALE GENOMIC DNA]</scope>
    <source>
        <strain evidence="4">ATCC 43123 / DSM 2839 / NBRC 102507 / CH34</strain>
    </source>
</reference>